<organism evidence="2 3">
    <name type="scientific">Mycena indigotica</name>
    <dbReference type="NCBI Taxonomy" id="2126181"/>
    <lineage>
        <taxon>Eukaryota</taxon>
        <taxon>Fungi</taxon>
        <taxon>Dikarya</taxon>
        <taxon>Basidiomycota</taxon>
        <taxon>Agaricomycotina</taxon>
        <taxon>Agaricomycetes</taxon>
        <taxon>Agaricomycetidae</taxon>
        <taxon>Agaricales</taxon>
        <taxon>Marasmiineae</taxon>
        <taxon>Mycenaceae</taxon>
        <taxon>Mycena</taxon>
    </lineage>
</organism>
<dbReference type="GeneID" id="59350528"/>
<sequence length="159" mass="18126">MKHIFSTAHHDDDPRKLPYVPQTLLHCRYCVVGKSALSVKPTTADCQAPRLHLNIRFRSRRALIWLEKSWKEGPADMEDQSARYYPSRWQWARNLARRSLSALREANNESRFNDGLPSETCGGGAPALARQNRRDEELGGRRRGGKIRDGQGMEALLSI</sequence>
<comment type="caution">
    <text evidence="2">The sequence shown here is derived from an EMBL/GenBank/DDBJ whole genome shotgun (WGS) entry which is preliminary data.</text>
</comment>
<dbReference type="AlphaFoldDB" id="A0A8H6S7S8"/>
<gene>
    <name evidence="2" type="ORF">MIND_01148100</name>
</gene>
<evidence type="ECO:0000313" key="2">
    <source>
        <dbReference type="EMBL" id="KAF7293681.1"/>
    </source>
</evidence>
<evidence type="ECO:0000256" key="1">
    <source>
        <dbReference type="SAM" id="MobiDB-lite"/>
    </source>
</evidence>
<keyword evidence="3" id="KW-1185">Reference proteome</keyword>
<dbReference type="EMBL" id="JACAZF010000010">
    <property type="protein sequence ID" value="KAF7293681.1"/>
    <property type="molecule type" value="Genomic_DNA"/>
</dbReference>
<dbReference type="RefSeq" id="XP_037215844.1">
    <property type="nucleotide sequence ID" value="XM_037368012.1"/>
</dbReference>
<proteinExistence type="predicted"/>
<feature type="region of interest" description="Disordered" evidence="1">
    <location>
        <begin position="111"/>
        <end position="151"/>
    </location>
</feature>
<accession>A0A8H6S7S8</accession>
<dbReference type="Proteomes" id="UP000636479">
    <property type="component" value="Unassembled WGS sequence"/>
</dbReference>
<reference evidence="2" key="1">
    <citation type="submission" date="2020-05" db="EMBL/GenBank/DDBJ databases">
        <title>Mycena genomes resolve the evolution of fungal bioluminescence.</title>
        <authorList>
            <person name="Tsai I.J."/>
        </authorList>
    </citation>
    <scope>NUCLEOTIDE SEQUENCE</scope>
    <source>
        <strain evidence="2">171206Taipei</strain>
    </source>
</reference>
<name>A0A8H6S7S8_9AGAR</name>
<feature type="compositionally biased region" description="Basic and acidic residues" evidence="1">
    <location>
        <begin position="132"/>
        <end position="151"/>
    </location>
</feature>
<evidence type="ECO:0000313" key="3">
    <source>
        <dbReference type="Proteomes" id="UP000636479"/>
    </source>
</evidence>
<protein>
    <submittedName>
        <fullName evidence="2">Uncharacterized protein</fullName>
    </submittedName>
</protein>